<dbReference type="KEGG" id="gjf:M493_15310"/>
<evidence type="ECO:0008006" key="3">
    <source>
        <dbReference type="Google" id="ProtNLM"/>
    </source>
</evidence>
<name>S5ZS67_GEOG3</name>
<dbReference type="RefSeq" id="WP_020961068.1">
    <property type="nucleotide sequence ID" value="NC_022080.4"/>
</dbReference>
<gene>
    <name evidence="1" type="ORF">M493_15310</name>
</gene>
<dbReference type="AlphaFoldDB" id="S5ZS67"/>
<dbReference type="PATRIC" id="fig|1345697.3.peg.2998"/>
<organism evidence="1 2">
    <name type="scientific">Geobacillus genomosp. 3</name>
    <dbReference type="NCBI Taxonomy" id="1921421"/>
    <lineage>
        <taxon>Bacteria</taxon>
        <taxon>Bacillati</taxon>
        <taxon>Bacillota</taxon>
        <taxon>Bacilli</taxon>
        <taxon>Bacillales</taxon>
        <taxon>Anoxybacillaceae</taxon>
        <taxon>Geobacillus</taxon>
    </lineage>
</organism>
<dbReference type="Proteomes" id="UP000015500">
    <property type="component" value="Chromosome"/>
</dbReference>
<dbReference type="InterPro" id="IPR058870">
    <property type="entry name" value="YuzC"/>
</dbReference>
<keyword evidence="2" id="KW-1185">Reference proteome</keyword>
<protein>
    <recommendedName>
        <fullName evidence="3">YuzC protein</fullName>
    </recommendedName>
</protein>
<accession>S5ZS67</accession>
<evidence type="ECO:0000313" key="2">
    <source>
        <dbReference type="Proteomes" id="UP000015500"/>
    </source>
</evidence>
<dbReference type="HOGENOM" id="CLU_137347_1_1_9"/>
<dbReference type="STRING" id="1921421.M493_15310"/>
<dbReference type="OrthoDB" id="2615349at2"/>
<dbReference type="EMBL" id="CP006254">
    <property type="protein sequence ID" value="AGT33278.1"/>
    <property type="molecule type" value="Genomic_DNA"/>
</dbReference>
<sequence>MVYFPQPSSWARPYPPVDPAIFSQSAATAQTLMNDAGVILKRLAESRSFAATVMSAAQEGKTEEVKRLIRSLGIRSKTDVYFNPDGIRLTLSPPPGAFPCCQLVVGLRWNVFPPVSG</sequence>
<reference evidence="1 2" key="1">
    <citation type="journal article" date="2014" name="Genome Announc.">
        <title>Complete Genome Sequence of the Thermophilic Polychlorinated Biphenyl Degrader Geobacillus sp. Strain JF8 (NBRC 109937).</title>
        <authorList>
            <person name="Shintani M."/>
            <person name="Ohtsubo Y."/>
            <person name="Fukuda K."/>
            <person name="Hosoyama A."/>
            <person name="Ohji S."/>
            <person name="Yamazoe A."/>
            <person name="Fujita N."/>
            <person name="Nagata Y."/>
            <person name="Tsuda M."/>
            <person name="Hatta T."/>
            <person name="Kimbara K."/>
        </authorList>
    </citation>
    <scope>NUCLEOTIDE SEQUENCE [LARGE SCALE GENOMIC DNA]</scope>
    <source>
        <strain evidence="1 2">JF8</strain>
    </source>
</reference>
<evidence type="ECO:0000313" key="1">
    <source>
        <dbReference type="EMBL" id="AGT33278.1"/>
    </source>
</evidence>
<dbReference type="Pfam" id="PF26344">
    <property type="entry name" value="YuzC"/>
    <property type="match status" value="1"/>
</dbReference>
<proteinExistence type="predicted"/>